<dbReference type="InterPro" id="IPR011041">
    <property type="entry name" value="Quinoprot_gluc/sorb_DH_b-prop"/>
</dbReference>
<organism evidence="2 3">
    <name type="scientific">Bdellovibrio bacteriovorus</name>
    <dbReference type="NCBI Taxonomy" id="959"/>
    <lineage>
        <taxon>Bacteria</taxon>
        <taxon>Pseudomonadati</taxon>
        <taxon>Bdellovibrionota</taxon>
        <taxon>Bdellovibrionia</taxon>
        <taxon>Bdellovibrionales</taxon>
        <taxon>Pseudobdellovibrionaceae</taxon>
        <taxon>Bdellovibrio</taxon>
    </lineage>
</organism>
<dbReference type="InterPro" id="IPR011042">
    <property type="entry name" value="6-blade_b-propeller_TolB-like"/>
</dbReference>
<keyword evidence="3" id="KW-1185">Reference proteome</keyword>
<feature type="domain" description="Glucose/Sorbosone dehydrogenase" evidence="1">
    <location>
        <begin position="1"/>
        <end position="347"/>
    </location>
</feature>
<dbReference type="PANTHER" id="PTHR19328">
    <property type="entry name" value="HEDGEHOG-INTERACTING PROTEIN"/>
    <property type="match status" value="1"/>
</dbReference>
<dbReference type="InterPro" id="IPR012938">
    <property type="entry name" value="Glc/Sorbosone_DH"/>
</dbReference>
<protein>
    <submittedName>
        <fullName evidence="2">Aldose sugar dehydrogenase</fullName>
    </submittedName>
</protein>
<proteinExistence type="predicted"/>
<accession>A0A150WM77</accession>
<evidence type="ECO:0000259" key="1">
    <source>
        <dbReference type="Pfam" id="PF07995"/>
    </source>
</evidence>
<reference evidence="2 3" key="1">
    <citation type="submission" date="2016-03" db="EMBL/GenBank/DDBJ databases">
        <authorList>
            <person name="Ploux O."/>
        </authorList>
    </citation>
    <scope>NUCLEOTIDE SEQUENCE [LARGE SCALE GENOMIC DNA]</scope>
    <source>
        <strain evidence="2 3">R0</strain>
    </source>
</reference>
<comment type="caution">
    <text evidence="2">The sequence shown here is derived from an EMBL/GenBank/DDBJ whole genome shotgun (WGS) entry which is preliminary data.</text>
</comment>
<dbReference type="EMBL" id="LUKE01000002">
    <property type="protein sequence ID" value="KYG65006.1"/>
    <property type="molecule type" value="Genomic_DNA"/>
</dbReference>
<evidence type="ECO:0000313" key="3">
    <source>
        <dbReference type="Proteomes" id="UP000075320"/>
    </source>
</evidence>
<dbReference type="SUPFAM" id="SSF50952">
    <property type="entry name" value="Soluble quinoprotein glucose dehydrogenase"/>
    <property type="match status" value="1"/>
</dbReference>
<dbReference type="AlphaFoldDB" id="A0A150WM77"/>
<dbReference type="Pfam" id="PF07995">
    <property type="entry name" value="GSDH"/>
    <property type="match status" value="1"/>
</dbReference>
<name>A0A150WM77_BDEBC</name>
<sequence length="352" mass="37728">MAFLPDMTMFFTEKCEGLSVLHPDGSIDRLFGTSGSALEATDLFCVGQSGMNGVTLDPDFANNRFIYVFMSSNLSTNPRTNRVIRLVVANDNKAVSDRVDIVTDIAFKDQPNAWGEAGSHSGGRLRFGPDGYLYITTGDNHNGTLPQDPARLGGKILRVDRDGVAAPDNAFPAGGDIRIFAYGLRNPQGITFKPGSGRAMIAEHGPNHSDEVTALTNGGNGGWDPKPDPGVVCADDYCGYISNKASGELTPMTDDTKFPDAMKPLWILQDSQGMGPATFITGAQWKTWDGALLIGVMAEMKVHALNLNANDELIGTTPMALPAVRYRSLVQGPDGNLYVATDEGQILKVTPQ</sequence>
<evidence type="ECO:0000313" key="2">
    <source>
        <dbReference type="EMBL" id="KYG65006.1"/>
    </source>
</evidence>
<dbReference type="Gene3D" id="2.120.10.30">
    <property type="entry name" value="TolB, C-terminal domain"/>
    <property type="match status" value="1"/>
</dbReference>
<gene>
    <name evidence="2" type="ORF">AZI86_12050</name>
</gene>
<dbReference type="Proteomes" id="UP000075320">
    <property type="component" value="Unassembled WGS sequence"/>
</dbReference>
<dbReference type="OrthoDB" id="9770043at2"/>
<dbReference type="PANTHER" id="PTHR19328:SF13">
    <property type="entry name" value="HIPL1 PROTEIN"/>
    <property type="match status" value="1"/>
</dbReference>